<evidence type="ECO:0000256" key="3">
    <source>
        <dbReference type="ARBA" id="ARBA00020984"/>
    </source>
</evidence>
<comment type="similarity">
    <text evidence="2">Belongs to the COG7 family.</text>
</comment>
<comment type="subcellular location">
    <subcellularLocation>
        <location evidence="1">Golgi apparatus membrane</location>
        <topology evidence="1">Peripheral membrane protein</topology>
    </subcellularLocation>
</comment>
<comment type="caution">
    <text evidence="9">The sequence shown here is derived from an EMBL/GenBank/DDBJ whole genome shotgun (WGS) entry which is preliminary data.</text>
</comment>
<evidence type="ECO:0000256" key="2">
    <source>
        <dbReference type="ARBA" id="ARBA00005831"/>
    </source>
</evidence>
<dbReference type="GO" id="GO:0007030">
    <property type="term" value="P:Golgi organization"/>
    <property type="evidence" value="ECO:0007669"/>
    <property type="project" value="TreeGrafter"/>
</dbReference>
<dbReference type="InterPro" id="IPR019335">
    <property type="entry name" value="COG7"/>
</dbReference>
<evidence type="ECO:0000256" key="1">
    <source>
        <dbReference type="ARBA" id="ARBA00004395"/>
    </source>
</evidence>
<dbReference type="EMBL" id="CACRXK020010661">
    <property type="protein sequence ID" value="CAB4019866.1"/>
    <property type="molecule type" value="Genomic_DNA"/>
</dbReference>
<dbReference type="GO" id="GO:0000139">
    <property type="term" value="C:Golgi membrane"/>
    <property type="evidence" value="ECO:0007669"/>
    <property type="project" value="UniProtKB-SubCell"/>
</dbReference>
<dbReference type="OrthoDB" id="245173at2759"/>
<keyword evidence="10" id="KW-1185">Reference proteome</keyword>
<keyword evidence="7" id="KW-0472">Membrane</keyword>
<keyword evidence="5" id="KW-0653">Protein transport</keyword>
<dbReference type="Pfam" id="PF10191">
    <property type="entry name" value="COG7"/>
    <property type="match status" value="1"/>
</dbReference>
<dbReference type="PANTHER" id="PTHR21443:SF0">
    <property type="entry name" value="CONSERVED OLIGOMERIC GOLGI COMPLEX SUBUNIT 7"/>
    <property type="match status" value="1"/>
</dbReference>
<gene>
    <name evidence="9" type="ORF">PACLA_8A073849</name>
</gene>
<keyword evidence="6" id="KW-0333">Golgi apparatus</keyword>
<name>A0A6S7IQA3_PARCT</name>
<organism evidence="9 10">
    <name type="scientific">Paramuricea clavata</name>
    <name type="common">Red gorgonian</name>
    <name type="synonym">Violescent sea-whip</name>
    <dbReference type="NCBI Taxonomy" id="317549"/>
    <lineage>
        <taxon>Eukaryota</taxon>
        <taxon>Metazoa</taxon>
        <taxon>Cnidaria</taxon>
        <taxon>Anthozoa</taxon>
        <taxon>Octocorallia</taxon>
        <taxon>Malacalcyonacea</taxon>
        <taxon>Plexauridae</taxon>
        <taxon>Paramuricea</taxon>
    </lineage>
</organism>
<dbReference type="GO" id="GO:0006886">
    <property type="term" value="P:intracellular protein transport"/>
    <property type="evidence" value="ECO:0007669"/>
    <property type="project" value="InterPro"/>
</dbReference>
<evidence type="ECO:0000313" key="10">
    <source>
        <dbReference type="Proteomes" id="UP001152795"/>
    </source>
</evidence>
<proteinExistence type="inferred from homology"/>
<dbReference type="Proteomes" id="UP001152795">
    <property type="component" value="Unassembled WGS sequence"/>
</dbReference>
<accession>A0A6S7IQA3</accession>
<evidence type="ECO:0000256" key="5">
    <source>
        <dbReference type="ARBA" id="ARBA00022927"/>
    </source>
</evidence>
<dbReference type="AlphaFoldDB" id="A0A6S7IQA3"/>
<evidence type="ECO:0000313" key="9">
    <source>
        <dbReference type="EMBL" id="CAB4019866.1"/>
    </source>
</evidence>
<evidence type="ECO:0000256" key="8">
    <source>
        <dbReference type="ARBA" id="ARBA00031345"/>
    </source>
</evidence>
<evidence type="ECO:0000256" key="4">
    <source>
        <dbReference type="ARBA" id="ARBA00022448"/>
    </source>
</evidence>
<evidence type="ECO:0000256" key="6">
    <source>
        <dbReference type="ARBA" id="ARBA00023034"/>
    </source>
</evidence>
<dbReference type="GO" id="GO:0017119">
    <property type="term" value="C:Golgi transport complex"/>
    <property type="evidence" value="ECO:0007669"/>
    <property type="project" value="InterPro"/>
</dbReference>
<sequence>MDFSKFSDDNFEVKQWVNAALKRKDENTELDAHASGLVMKLQLFIQEVNNALEETSTQSLNNMPRVLRELEVIRQEATLLKEQMRLVKDDIKAVEQNTSESMKMLLDLDEVKSRIQSASHALQEADNWTTLSADVDKVFLSGNYREIAKKLVGMHRSLVVLHDVPDYNERHKLLEGLKNKLEALLSPKLVSAFNSHSLEESQEYFQIFRDIDRLDQLQNYYIRCHKSKLLQTWKDIREEDPSQTMLDWLSIFYNSLLSTWHSELTWCSQVFGKPGRVLCLLMSQTLNHLEPPFSVCVKEFVRDEAYPLQQLIDLKQVTLRFSKALQSSFSELKEDYTEAAVALVNAVYSPYTPYLLDYSALQTGFFTENLNSMQLNADNFLETVDALSESVGKVFQLSEMALEFCVSLTDGLGSYQLVQSLEVFFSAYLQKVNSIVKSIRNDLHLDKVSDQVKEDWTSFQYASKLIQICGDLLLKIQEFESGLLKCVTSSSRKWLNTDKRDNKTVAELFNTYNYLQKENPLEFGSLIEFNHNIENGCSIINTVVKRMEEMNNKVHNLAFDVAFLPLKCKINSMSALQVWSKTTSDTGDSLSGDIPTFSLSPQGYITEVGDYLLTLPHQLELFMVQDNPALETALKAGKLQFSRDTGEEQDPASKWLSSVAQATMHTYVESILRIPELTVFASKQLVADIEYLFNILEALEVKPSEVISNVNKLLKAEHDEFHILAADLSVEDRIKNALIGMRSKR</sequence>
<keyword evidence="4" id="KW-0813">Transport</keyword>
<protein>
    <recommendedName>
        <fullName evidence="3">Conserved oligomeric Golgi complex subunit 7</fullName>
    </recommendedName>
    <alternativeName>
        <fullName evidence="8">Component of oligomeric Golgi complex 7</fullName>
    </alternativeName>
</protein>
<reference evidence="9" key="1">
    <citation type="submission" date="2020-04" db="EMBL/GenBank/DDBJ databases">
        <authorList>
            <person name="Alioto T."/>
            <person name="Alioto T."/>
            <person name="Gomez Garrido J."/>
        </authorList>
    </citation>
    <scope>NUCLEOTIDE SEQUENCE</scope>
    <source>
        <strain evidence="9">A484AB</strain>
    </source>
</reference>
<evidence type="ECO:0000256" key="7">
    <source>
        <dbReference type="ARBA" id="ARBA00023136"/>
    </source>
</evidence>
<dbReference type="GO" id="GO:0006890">
    <property type="term" value="P:retrograde vesicle-mediated transport, Golgi to endoplasmic reticulum"/>
    <property type="evidence" value="ECO:0007669"/>
    <property type="project" value="TreeGrafter"/>
</dbReference>
<dbReference type="PANTHER" id="PTHR21443">
    <property type="entry name" value="CONSERVED OLIGOMERIC GOLGI COMPLEX COMPONENT 7"/>
    <property type="match status" value="1"/>
</dbReference>